<organism evidence="1 2">
    <name type="scientific">Brasilonema bromeliae SPC951</name>
    <dbReference type="NCBI Taxonomy" id="385972"/>
    <lineage>
        <taxon>Bacteria</taxon>
        <taxon>Bacillati</taxon>
        <taxon>Cyanobacteriota</taxon>
        <taxon>Cyanophyceae</taxon>
        <taxon>Nostocales</taxon>
        <taxon>Scytonemataceae</taxon>
        <taxon>Brasilonema</taxon>
        <taxon>Bromeliae group (in: Brasilonema)</taxon>
    </lineage>
</organism>
<evidence type="ECO:0000313" key="1">
    <source>
        <dbReference type="EMBL" id="NMG18259.1"/>
    </source>
</evidence>
<name>A0ABX1P1T2_9CYAN</name>
<comment type="caution">
    <text evidence="1">The sequence shown here is derived from an EMBL/GenBank/DDBJ whole genome shotgun (WGS) entry which is preliminary data.</text>
</comment>
<keyword evidence="2" id="KW-1185">Reference proteome</keyword>
<proteinExistence type="predicted"/>
<dbReference type="Proteomes" id="UP000718564">
    <property type="component" value="Unassembled WGS sequence"/>
</dbReference>
<gene>
    <name evidence="1" type="ORF">DP116_01860</name>
</gene>
<sequence length="110" mass="12427">MEGDDPRLALLFLAMPRLPLARQTGQQWFDYLPSSMLVSGLRLVLYQFCSSFYPRLASARYVGQWQSNGTLIGTISIPKVAHKIHTSTSFNRDNQLVRVSVGDLSLVRQQ</sequence>
<evidence type="ECO:0000313" key="2">
    <source>
        <dbReference type="Proteomes" id="UP000718564"/>
    </source>
</evidence>
<accession>A0ABX1P1T2</accession>
<reference evidence="1 2" key="1">
    <citation type="submission" date="2018-06" db="EMBL/GenBank/DDBJ databases">
        <title>Comparative genomics of Brasilonema spp. strains.</title>
        <authorList>
            <person name="Alvarenga D.O."/>
            <person name="Fiore M.F."/>
            <person name="Varani A.M."/>
        </authorList>
    </citation>
    <scope>NUCLEOTIDE SEQUENCE [LARGE SCALE GENOMIC DNA]</scope>
    <source>
        <strain evidence="1 2">SPC951</strain>
    </source>
</reference>
<dbReference type="EMBL" id="QMEB01000007">
    <property type="protein sequence ID" value="NMG18259.1"/>
    <property type="molecule type" value="Genomic_DNA"/>
</dbReference>
<protein>
    <submittedName>
        <fullName evidence="1">Uncharacterized protein</fullName>
    </submittedName>
</protein>